<protein>
    <submittedName>
        <fullName evidence="2">CoA transferase</fullName>
    </submittedName>
</protein>
<accession>A0A2Z4G6H1</accession>
<dbReference type="InterPro" id="IPR023606">
    <property type="entry name" value="CoA-Trfase_III_dom_1_sf"/>
</dbReference>
<dbReference type="GO" id="GO:0008410">
    <property type="term" value="F:CoA-transferase activity"/>
    <property type="evidence" value="ECO:0007669"/>
    <property type="project" value="TreeGrafter"/>
</dbReference>
<dbReference type="PANTHER" id="PTHR48207">
    <property type="entry name" value="SUCCINATE--HYDROXYMETHYLGLUTARATE COA-TRANSFERASE"/>
    <property type="match status" value="1"/>
</dbReference>
<proteinExistence type="predicted"/>
<sequence length="380" mass="42189">MLPLQDILILDFTQFLSGPIATLRLADLGARVIKVERRDKGDLSRTLYKSNIHLNGASSIFHALNRNKESIAIDLKDENDLAKIKKLISQVDVVVQNFRPAVFEKLGLGYDEIKRLNPSVVYAEVSGYGLIENWKKKPGQDLLVQAISGIAWLTGNKEDGPIPMGLAVADIFAGAHLTQGILAGLYSKIIHKTGCKIEVSLLESILDLQFEMLTTYFNDGGQDTIRTETNNAHAYLGAPYGIYESKDGHIAIAMASIPVLGDLLSCEPLLAFQTADSWFKERDKIKGVLSQHLKTETSKHWLSLLEPADIWCAEVLDIEQLTQKEAFQTLEMLQKVKMSDGFTYETTRCPITFDGTILTHQKGSPKMGEHTIAIEEEFGL</sequence>
<dbReference type="PANTHER" id="PTHR48207:SF4">
    <property type="entry name" value="BLL6097 PROTEIN"/>
    <property type="match status" value="1"/>
</dbReference>
<reference evidence="2 3" key="1">
    <citation type="submission" date="2018-05" db="EMBL/GenBank/DDBJ databases">
        <title>Complete genome sequence of Arcticibacterium luteifluviistationis SM1504T, a cytophagaceae bacterium isolated from Arctic surface seawater.</title>
        <authorList>
            <person name="Li Y."/>
            <person name="Qin Q.-L."/>
        </authorList>
    </citation>
    <scope>NUCLEOTIDE SEQUENCE [LARGE SCALE GENOMIC DNA]</scope>
    <source>
        <strain evidence="2 3">SM1504</strain>
    </source>
</reference>
<dbReference type="InterPro" id="IPR050483">
    <property type="entry name" value="CoA-transferase_III_domain"/>
</dbReference>
<evidence type="ECO:0000313" key="2">
    <source>
        <dbReference type="EMBL" id="AWV96741.1"/>
    </source>
</evidence>
<dbReference type="KEGG" id="als:DJ013_00445"/>
<gene>
    <name evidence="2" type="ORF">DJ013_00445</name>
</gene>
<evidence type="ECO:0000256" key="1">
    <source>
        <dbReference type="ARBA" id="ARBA00022679"/>
    </source>
</evidence>
<dbReference type="RefSeq" id="WP_111369843.1">
    <property type="nucleotide sequence ID" value="NZ_CP029480.1"/>
</dbReference>
<dbReference type="InterPro" id="IPR003673">
    <property type="entry name" value="CoA-Trfase_fam_III"/>
</dbReference>
<dbReference type="Gene3D" id="3.40.50.10540">
    <property type="entry name" value="Crotonobetainyl-coa:carnitine coa-transferase, domain 1"/>
    <property type="match status" value="1"/>
</dbReference>
<dbReference type="Proteomes" id="UP000249873">
    <property type="component" value="Chromosome"/>
</dbReference>
<keyword evidence="3" id="KW-1185">Reference proteome</keyword>
<dbReference type="Pfam" id="PF02515">
    <property type="entry name" value="CoA_transf_3"/>
    <property type="match status" value="1"/>
</dbReference>
<organism evidence="2 3">
    <name type="scientific">Arcticibacterium luteifluviistationis</name>
    <dbReference type="NCBI Taxonomy" id="1784714"/>
    <lineage>
        <taxon>Bacteria</taxon>
        <taxon>Pseudomonadati</taxon>
        <taxon>Bacteroidota</taxon>
        <taxon>Cytophagia</taxon>
        <taxon>Cytophagales</taxon>
        <taxon>Leadbetterellaceae</taxon>
        <taxon>Arcticibacterium</taxon>
    </lineage>
</organism>
<dbReference type="AlphaFoldDB" id="A0A2Z4G6H1"/>
<dbReference type="OrthoDB" id="9797653at2"/>
<dbReference type="EMBL" id="CP029480">
    <property type="protein sequence ID" value="AWV96741.1"/>
    <property type="molecule type" value="Genomic_DNA"/>
</dbReference>
<dbReference type="Gene3D" id="3.30.1540.10">
    <property type="entry name" value="formyl-coa transferase, domain 3"/>
    <property type="match status" value="1"/>
</dbReference>
<keyword evidence="1 2" id="KW-0808">Transferase</keyword>
<name>A0A2Z4G6H1_9BACT</name>
<dbReference type="InterPro" id="IPR044855">
    <property type="entry name" value="CoA-Trfase_III_dom3_sf"/>
</dbReference>
<dbReference type="SUPFAM" id="SSF89796">
    <property type="entry name" value="CoA-transferase family III (CaiB/BaiF)"/>
    <property type="match status" value="1"/>
</dbReference>
<evidence type="ECO:0000313" key="3">
    <source>
        <dbReference type="Proteomes" id="UP000249873"/>
    </source>
</evidence>